<reference evidence="1" key="1">
    <citation type="submission" date="2018-01" db="EMBL/GenBank/DDBJ databases">
        <authorList>
            <person name="Krukenberg V."/>
        </authorList>
    </citation>
    <scope>NUCLEOTIDE SEQUENCE</scope>
    <source>
        <strain evidence="1">E20ANME2</strain>
    </source>
</reference>
<dbReference type="Proteomes" id="UP000248329">
    <property type="component" value="Unassembled WGS sequence"/>
</dbReference>
<protein>
    <submittedName>
        <fullName evidence="1">Uncharacterized protein</fullName>
    </submittedName>
</protein>
<evidence type="ECO:0000313" key="2">
    <source>
        <dbReference type="Proteomes" id="UP000248329"/>
    </source>
</evidence>
<dbReference type="EMBL" id="PQXF01000023">
    <property type="protein sequence ID" value="PXF59638.1"/>
    <property type="molecule type" value="Genomic_DNA"/>
</dbReference>
<accession>A0AC61L1E5</accession>
<organism evidence="1 2">
    <name type="scientific">Candidatus Methanogaster sp</name>
    <dbReference type="NCBI Taxonomy" id="3386292"/>
    <lineage>
        <taxon>Archaea</taxon>
        <taxon>Methanobacteriati</taxon>
        <taxon>Methanobacteriota</taxon>
        <taxon>Stenosarchaea group</taxon>
        <taxon>Methanomicrobia</taxon>
        <taxon>Methanosarcinales</taxon>
        <taxon>ANME-2 cluster</taxon>
        <taxon>Candidatus Methanogasteraceae</taxon>
        <taxon>Candidatus Methanogaster</taxon>
    </lineage>
</organism>
<gene>
    <name evidence="1" type="ORF">C4B59_11165</name>
</gene>
<proteinExistence type="predicted"/>
<sequence>MNKYAHPHNNEQQPDERPFAHILKRALSPREDESTDTAQHRSDAREYRITIEHGSIRIGQECVASTLPDAYC</sequence>
<evidence type="ECO:0000313" key="1">
    <source>
        <dbReference type="EMBL" id="PXF59638.1"/>
    </source>
</evidence>
<name>A0AC61L1E5_9EURY</name>
<comment type="caution">
    <text evidence="1">The sequence shown here is derived from an EMBL/GenBank/DDBJ whole genome shotgun (WGS) entry which is preliminary data.</text>
</comment>